<feature type="transmembrane region" description="Helical" evidence="1">
    <location>
        <begin position="44"/>
        <end position="64"/>
    </location>
</feature>
<keyword evidence="3" id="KW-1185">Reference proteome</keyword>
<evidence type="ECO:0000313" key="3">
    <source>
        <dbReference type="Proteomes" id="UP001242314"/>
    </source>
</evidence>
<accession>A0ABT9GC13</accession>
<keyword evidence="1" id="KW-0472">Membrane</keyword>
<comment type="caution">
    <text evidence="2">The sequence shown here is derived from an EMBL/GenBank/DDBJ whole genome shotgun (WGS) entry which is preliminary data.</text>
</comment>
<dbReference type="RefSeq" id="WP_039488655.1">
    <property type="nucleotide sequence ID" value="NZ_JASGWX010000003.1"/>
</dbReference>
<feature type="transmembrane region" description="Helical" evidence="1">
    <location>
        <begin position="15"/>
        <end position="32"/>
    </location>
</feature>
<name>A0ABT9GC13_9GAMM</name>
<reference evidence="2 3" key="1">
    <citation type="submission" date="2023-04" db="EMBL/GenBank/DDBJ databases">
        <title>Novel Pseudoalteromonas species isolated from Pacific coral.</title>
        <authorList>
            <person name="Videau P."/>
            <person name="Shlafstein M.D."/>
            <person name="Oline D.K."/>
            <person name="Strangman W.K."/>
            <person name="Hahnke R.L."/>
            <person name="Saw J.H."/>
            <person name="Ushijima B."/>
        </authorList>
    </citation>
    <scope>NUCLEOTIDE SEQUENCE [LARGE SCALE GENOMIC DNA]</scope>
    <source>
        <strain evidence="2 3">LMG 14908</strain>
    </source>
</reference>
<keyword evidence="1" id="KW-1133">Transmembrane helix</keyword>
<organism evidence="2 3">
    <name type="scientific">Pseudoalteromonas distincta</name>
    <dbReference type="NCBI Taxonomy" id="77608"/>
    <lineage>
        <taxon>Bacteria</taxon>
        <taxon>Pseudomonadati</taxon>
        <taxon>Pseudomonadota</taxon>
        <taxon>Gammaproteobacteria</taxon>
        <taxon>Alteromonadales</taxon>
        <taxon>Pseudoalteromonadaceae</taxon>
        <taxon>Pseudoalteromonas</taxon>
    </lineage>
</organism>
<evidence type="ECO:0000313" key="2">
    <source>
        <dbReference type="EMBL" id="MDP4483425.1"/>
    </source>
</evidence>
<dbReference type="Proteomes" id="UP001242314">
    <property type="component" value="Unassembled WGS sequence"/>
</dbReference>
<evidence type="ECO:0000256" key="1">
    <source>
        <dbReference type="SAM" id="Phobius"/>
    </source>
</evidence>
<keyword evidence="1" id="KW-0812">Transmembrane</keyword>
<proteinExistence type="predicted"/>
<dbReference type="EMBL" id="JASGWX010000003">
    <property type="protein sequence ID" value="MDP4483425.1"/>
    <property type="molecule type" value="Genomic_DNA"/>
</dbReference>
<gene>
    <name evidence="2" type="ORF">QDH73_05170</name>
</gene>
<sequence>MDPFFNYFEKIDKRYPVWDLSLFFILIYLPILQRVYMELSIADLLTLIIAGITAVIAFITYLIAKESNNFAKFQLTGNLSLRLYELKDLMQNGKDNDGSGNLWCNFLFSKIISKEHDYLLLFIIDSARCNNFLNEEESEKLVNICKYLRCGPNSHSKIDGFKYNPKELRKHYENARTLEESSKEEEEINRYINTIIDCVLAKLKSHHY</sequence>
<protein>
    <submittedName>
        <fullName evidence="2">Uncharacterized protein</fullName>
    </submittedName>
</protein>